<reference evidence="1 2" key="1">
    <citation type="submission" date="2020-08" db="EMBL/GenBank/DDBJ databases">
        <title>Edaphobacter telluris sp. nov. and Acidobacterium dinghuensis sp. nov., two acidobacteria isolated from forest soil.</title>
        <authorList>
            <person name="Fu J."/>
            <person name="Qiu L."/>
        </authorList>
    </citation>
    <scope>NUCLEOTIDE SEQUENCE [LARGE SCALE GENOMIC DNA]</scope>
    <source>
        <strain evidence="1">4Y35</strain>
    </source>
</reference>
<evidence type="ECO:0000313" key="2">
    <source>
        <dbReference type="Proteomes" id="UP000515312"/>
    </source>
</evidence>
<dbReference type="EMBL" id="CP060394">
    <property type="protein sequence ID" value="QNI32106.1"/>
    <property type="molecule type" value="Genomic_DNA"/>
</dbReference>
<gene>
    <name evidence="1" type="ORF">H7849_24440</name>
</gene>
<dbReference type="RefSeq" id="WP_186743062.1">
    <property type="nucleotide sequence ID" value="NZ_CP060394.1"/>
</dbReference>
<evidence type="ECO:0000313" key="1">
    <source>
        <dbReference type="EMBL" id="QNI32106.1"/>
    </source>
</evidence>
<dbReference type="Proteomes" id="UP000515312">
    <property type="component" value="Chromosome"/>
</dbReference>
<protein>
    <submittedName>
        <fullName evidence="1">Uncharacterized protein</fullName>
    </submittedName>
</protein>
<dbReference type="KEGG" id="adin:H7849_24440"/>
<sequence>MATIHISVNEAVREFAALLDRVRAGAEVVIEDGPITVAVLKSPTPPHRTISESIALAEARTKELGCEPVMDADFAADLEEIIHNRKPRDTSAWD</sequence>
<organism evidence="1 2">
    <name type="scientific">Alloacidobacterium dinghuense</name>
    <dbReference type="NCBI Taxonomy" id="2763107"/>
    <lineage>
        <taxon>Bacteria</taxon>
        <taxon>Pseudomonadati</taxon>
        <taxon>Acidobacteriota</taxon>
        <taxon>Terriglobia</taxon>
        <taxon>Terriglobales</taxon>
        <taxon>Acidobacteriaceae</taxon>
        <taxon>Alloacidobacterium</taxon>
    </lineage>
</organism>
<name>A0A7G8BHT6_9BACT</name>
<proteinExistence type="predicted"/>
<dbReference type="AlphaFoldDB" id="A0A7G8BHT6"/>
<accession>A0A7G8BHT6</accession>
<keyword evidence="2" id="KW-1185">Reference proteome</keyword>